<reference evidence="4 5" key="1">
    <citation type="submission" date="2022-01" db="EMBL/GenBank/DDBJ databases">
        <authorList>
            <person name="Xiong W."/>
            <person name="Schranz E."/>
        </authorList>
    </citation>
    <scope>NUCLEOTIDE SEQUENCE [LARGE SCALE GENOMIC DNA]</scope>
</reference>
<keyword evidence="1" id="KW-0649">Protein kinase inhibitor</keyword>
<feature type="region of interest" description="Disordered" evidence="3">
    <location>
        <begin position="1"/>
        <end position="108"/>
    </location>
</feature>
<organism evidence="4 5">
    <name type="scientific">Lactuca virosa</name>
    <dbReference type="NCBI Taxonomy" id="75947"/>
    <lineage>
        <taxon>Eukaryota</taxon>
        <taxon>Viridiplantae</taxon>
        <taxon>Streptophyta</taxon>
        <taxon>Embryophyta</taxon>
        <taxon>Tracheophyta</taxon>
        <taxon>Spermatophyta</taxon>
        <taxon>Magnoliopsida</taxon>
        <taxon>eudicotyledons</taxon>
        <taxon>Gunneridae</taxon>
        <taxon>Pentapetalae</taxon>
        <taxon>asterids</taxon>
        <taxon>campanulids</taxon>
        <taxon>Asterales</taxon>
        <taxon>Asteraceae</taxon>
        <taxon>Cichorioideae</taxon>
        <taxon>Cichorieae</taxon>
        <taxon>Lactucinae</taxon>
        <taxon>Lactuca</taxon>
    </lineage>
</organism>
<dbReference type="Proteomes" id="UP001157418">
    <property type="component" value="Unassembled WGS sequence"/>
</dbReference>
<keyword evidence="5" id="KW-1185">Reference proteome</keyword>
<proteinExistence type="predicted"/>
<feature type="region of interest" description="Disordered" evidence="3">
    <location>
        <begin position="132"/>
        <end position="154"/>
    </location>
</feature>
<gene>
    <name evidence="4" type="ORF">LVIROSA_LOCUS32491</name>
</gene>
<sequence length="154" mass="16973">MTMSSDTQQPHERNSSATSTPPVTEELSRTALEFQNQEQEDENILGLTIKLPSSVREFNNGGQDFEEEDEPRTPTSSDQKIPVTTTCPPAPRKPKTVPRGNKRKTRSFQRISVDLRVVMNAMFAPVTIPDFMAGDLGTGDHSKKVKKANVATGS</sequence>
<dbReference type="EMBL" id="CAKMRJ010005523">
    <property type="protein sequence ID" value="CAH1446831.1"/>
    <property type="molecule type" value="Genomic_DNA"/>
</dbReference>
<dbReference type="GO" id="GO:0004860">
    <property type="term" value="F:protein kinase inhibitor activity"/>
    <property type="evidence" value="ECO:0007669"/>
    <property type="project" value="UniProtKB-KW"/>
</dbReference>
<evidence type="ECO:0000313" key="4">
    <source>
        <dbReference type="EMBL" id="CAH1446831.1"/>
    </source>
</evidence>
<comment type="caution">
    <text evidence="4">The sequence shown here is derived from an EMBL/GenBank/DDBJ whole genome shotgun (WGS) entry which is preliminary data.</text>
</comment>
<accession>A0AAU9P9A8</accession>
<dbReference type="InterPro" id="IPR040389">
    <property type="entry name" value="SMR"/>
</dbReference>
<evidence type="ECO:0000256" key="3">
    <source>
        <dbReference type="SAM" id="MobiDB-lite"/>
    </source>
</evidence>
<evidence type="ECO:0000313" key="5">
    <source>
        <dbReference type="Proteomes" id="UP001157418"/>
    </source>
</evidence>
<evidence type="ECO:0000256" key="2">
    <source>
        <dbReference type="ARBA" id="ARBA00023306"/>
    </source>
</evidence>
<dbReference type="PANTHER" id="PTHR33142">
    <property type="entry name" value="CYCLIN-DEPENDENT PROTEIN KINASE INHIBITOR SMR13"/>
    <property type="match status" value="1"/>
</dbReference>
<name>A0AAU9P9A8_9ASTR</name>
<keyword evidence="2" id="KW-0131">Cell cycle</keyword>
<dbReference type="AlphaFoldDB" id="A0AAU9P9A8"/>
<feature type="compositionally biased region" description="Basic residues" evidence="3">
    <location>
        <begin position="92"/>
        <end position="107"/>
    </location>
</feature>
<protein>
    <submittedName>
        <fullName evidence="4">Uncharacterized protein</fullName>
    </submittedName>
</protein>
<dbReference type="PANTHER" id="PTHR33142:SF8">
    <property type="entry name" value="CYCLIN-DEPENDENT PROTEIN KINASE INHIBITOR SMR9"/>
    <property type="match status" value="1"/>
</dbReference>
<feature type="compositionally biased region" description="Polar residues" evidence="3">
    <location>
        <begin position="73"/>
        <end position="87"/>
    </location>
</feature>
<evidence type="ECO:0000256" key="1">
    <source>
        <dbReference type="ARBA" id="ARBA00023013"/>
    </source>
</evidence>
<dbReference type="GO" id="GO:0032875">
    <property type="term" value="P:regulation of DNA endoreduplication"/>
    <property type="evidence" value="ECO:0007669"/>
    <property type="project" value="InterPro"/>
</dbReference>